<evidence type="ECO:0000256" key="1">
    <source>
        <dbReference type="SAM" id="Coils"/>
    </source>
</evidence>
<protein>
    <recommendedName>
        <fullName evidence="5">PX domain-containing protein</fullName>
    </recommendedName>
</protein>
<reference evidence="3 4" key="1">
    <citation type="submission" date="2014-06" db="EMBL/GenBank/DDBJ databases">
        <authorList>
            <person name="Swart Estienne"/>
        </authorList>
    </citation>
    <scope>NUCLEOTIDE SEQUENCE [LARGE SCALE GENOMIC DNA]</scope>
    <source>
        <strain evidence="3 4">130c</strain>
    </source>
</reference>
<keyword evidence="4" id="KW-1185">Reference proteome</keyword>
<accession>A0A078B4K8</accession>
<dbReference type="Proteomes" id="UP000039865">
    <property type="component" value="Unassembled WGS sequence"/>
</dbReference>
<evidence type="ECO:0000313" key="4">
    <source>
        <dbReference type="Proteomes" id="UP000039865"/>
    </source>
</evidence>
<keyword evidence="1" id="KW-0175">Coiled coil</keyword>
<feature type="compositionally biased region" description="Low complexity" evidence="2">
    <location>
        <begin position="156"/>
        <end position="166"/>
    </location>
</feature>
<evidence type="ECO:0000256" key="2">
    <source>
        <dbReference type="SAM" id="MobiDB-lite"/>
    </source>
</evidence>
<dbReference type="OrthoDB" id="10656973at2759"/>
<gene>
    <name evidence="3" type="primary">Contig9411.g10061</name>
    <name evidence="3" type="ORF">STYLEM_17554</name>
</gene>
<dbReference type="EMBL" id="CCKQ01016564">
    <property type="protein sequence ID" value="CDW88433.1"/>
    <property type="molecule type" value="Genomic_DNA"/>
</dbReference>
<evidence type="ECO:0000313" key="3">
    <source>
        <dbReference type="EMBL" id="CDW88433.1"/>
    </source>
</evidence>
<organism evidence="3 4">
    <name type="scientific">Stylonychia lemnae</name>
    <name type="common">Ciliate</name>
    <dbReference type="NCBI Taxonomy" id="5949"/>
    <lineage>
        <taxon>Eukaryota</taxon>
        <taxon>Sar</taxon>
        <taxon>Alveolata</taxon>
        <taxon>Ciliophora</taxon>
        <taxon>Intramacronucleata</taxon>
        <taxon>Spirotrichea</taxon>
        <taxon>Stichotrichia</taxon>
        <taxon>Sporadotrichida</taxon>
        <taxon>Oxytrichidae</taxon>
        <taxon>Stylonychinae</taxon>
        <taxon>Stylonychia</taxon>
    </lineage>
</organism>
<dbReference type="InParanoid" id="A0A078B4K8"/>
<name>A0A078B4K8_STYLE</name>
<sequence>MSQSDFSSFHYQLDDNDDVQTIQSSYFQQKKCCFTENYLVFSLNERMPQMTELYLDKEDDVLDFCKKVIFQPSSRTQSNVFQVISDPNNEEQYGLYENKDRNASQYMEQLGPNGERQRRYSIIVESNILAYSKRQLSYLSKSITVINSSANHSRRSSITSGRSTLTKQNSQILQSGNESDGYSSPEKVKGKKTQRDRSHILIFTLRVNEAKAVERTIKDFLDLRLAFARAFPGCYIPKIIPVEVQTVINLDNQLYRICLNIFLIKESQKYKPVQSILQSKTQDKFRIYFKYFEQNLLSLNSQQIQRALSTSVWKEELAKEDANDASIFRSDQKACDRFNDMNVEMQMNALNTLNDFVRDELSDCESFNEAMKEIKRLSLQRTEIKSKLDRSLEQLSVIDRKMIQRYKQAKYELEIVSKALQQFTDDKILA</sequence>
<evidence type="ECO:0008006" key="5">
    <source>
        <dbReference type="Google" id="ProtNLM"/>
    </source>
</evidence>
<proteinExistence type="predicted"/>
<feature type="compositionally biased region" description="Polar residues" evidence="2">
    <location>
        <begin position="167"/>
        <end position="182"/>
    </location>
</feature>
<feature type="region of interest" description="Disordered" evidence="2">
    <location>
        <begin position="151"/>
        <end position="193"/>
    </location>
</feature>
<dbReference type="AlphaFoldDB" id="A0A078B4K8"/>
<feature type="coiled-coil region" evidence="1">
    <location>
        <begin position="367"/>
        <end position="394"/>
    </location>
</feature>